<feature type="transmembrane region" description="Helical" evidence="8">
    <location>
        <begin position="33"/>
        <end position="53"/>
    </location>
</feature>
<evidence type="ECO:0000256" key="7">
    <source>
        <dbReference type="SAM" id="Coils"/>
    </source>
</evidence>
<keyword evidence="8" id="KW-0472">Membrane</keyword>
<evidence type="ECO:0000259" key="10">
    <source>
        <dbReference type="PROSITE" id="PS50885"/>
    </source>
</evidence>
<evidence type="ECO:0000256" key="3">
    <source>
        <dbReference type="ARBA" id="ARBA00012438"/>
    </source>
</evidence>
<dbReference type="PANTHER" id="PTHR42878:SF15">
    <property type="entry name" value="BACTERIOPHYTOCHROME"/>
    <property type="match status" value="1"/>
</dbReference>
<evidence type="ECO:0000256" key="1">
    <source>
        <dbReference type="ARBA" id="ARBA00000085"/>
    </source>
</evidence>
<dbReference type="EMBL" id="DSOK01000150">
    <property type="protein sequence ID" value="HEN14805.1"/>
    <property type="molecule type" value="Genomic_DNA"/>
</dbReference>
<dbReference type="GO" id="GO:0007234">
    <property type="term" value="P:osmosensory signaling via phosphorelay pathway"/>
    <property type="evidence" value="ECO:0007669"/>
    <property type="project" value="TreeGrafter"/>
</dbReference>
<organism evidence="11">
    <name type="scientific">Schlesneria paludicola</name>
    <dbReference type="NCBI Taxonomy" id="360056"/>
    <lineage>
        <taxon>Bacteria</taxon>
        <taxon>Pseudomonadati</taxon>
        <taxon>Planctomycetota</taxon>
        <taxon>Planctomycetia</taxon>
        <taxon>Planctomycetales</taxon>
        <taxon>Planctomycetaceae</taxon>
        <taxon>Schlesneria</taxon>
    </lineage>
</organism>
<dbReference type="Pfam" id="PF00672">
    <property type="entry name" value="HAMP"/>
    <property type="match status" value="1"/>
</dbReference>
<dbReference type="InterPro" id="IPR050351">
    <property type="entry name" value="BphY/WalK/GraS-like"/>
</dbReference>
<evidence type="ECO:0000259" key="9">
    <source>
        <dbReference type="PROSITE" id="PS50109"/>
    </source>
</evidence>
<comment type="catalytic activity">
    <reaction evidence="1">
        <text>ATP + protein L-histidine = ADP + protein N-phospho-L-histidine.</text>
        <dbReference type="EC" id="2.7.13.3"/>
    </reaction>
</comment>
<protein>
    <recommendedName>
        <fullName evidence="3">histidine kinase</fullName>
        <ecNumber evidence="3">2.7.13.3</ecNumber>
    </recommendedName>
</protein>
<dbReference type="GO" id="GO:0000155">
    <property type="term" value="F:phosphorelay sensor kinase activity"/>
    <property type="evidence" value="ECO:0007669"/>
    <property type="project" value="InterPro"/>
</dbReference>
<dbReference type="InterPro" id="IPR005467">
    <property type="entry name" value="His_kinase_dom"/>
</dbReference>
<comment type="caution">
    <text evidence="11">The sequence shown here is derived from an EMBL/GenBank/DDBJ whole genome shotgun (WGS) entry which is preliminary data.</text>
</comment>
<gene>
    <name evidence="11" type="ORF">ENQ76_04960</name>
</gene>
<dbReference type="GO" id="GO:0000156">
    <property type="term" value="F:phosphorelay response regulator activity"/>
    <property type="evidence" value="ECO:0007669"/>
    <property type="project" value="TreeGrafter"/>
</dbReference>
<reference evidence="11" key="1">
    <citation type="journal article" date="2020" name="mSystems">
        <title>Genome- and Community-Level Interaction Insights into Carbon Utilization and Element Cycling Functions of Hydrothermarchaeota in Hydrothermal Sediment.</title>
        <authorList>
            <person name="Zhou Z."/>
            <person name="Liu Y."/>
            <person name="Xu W."/>
            <person name="Pan J."/>
            <person name="Luo Z.H."/>
            <person name="Li M."/>
        </authorList>
    </citation>
    <scope>NUCLEOTIDE SEQUENCE [LARGE SCALE GENOMIC DNA]</scope>
    <source>
        <strain evidence="11">SpSt-339</strain>
    </source>
</reference>
<name>A0A7C2JY64_9PLAN</name>
<dbReference type="InterPro" id="IPR003594">
    <property type="entry name" value="HATPase_dom"/>
</dbReference>
<dbReference type="Gene3D" id="3.30.565.10">
    <property type="entry name" value="Histidine kinase-like ATPase, C-terminal domain"/>
    <property type="match status" value="1"/>
</dbReference>
<evidence type="ECO:0000256" key="8">
    <source>
        <dbReference type="SAM" id="Phobius"/>
    </source>
</evidence>
<proteinExistence type="predicted"/>
<keyword evidence="4" id="KW-0597">Phosphoprotein</keyword>
<dbReference type="SMART" id="SM00387">
    <property type="entry name" value="HATPase_c"/>
    <property type="match status" value="1"/>
</dbReference>
<dbReference type="InterPro" id="IPR036097">
    <property type="entry name" value="HisK_dim/P_sf"/>
</dbReference>
<dbReference type="GO" id="GO:0030295">
    <property type="term" value="F:protein kinase activator activity"/>
    <property type="evidence" value="ECO:0007669"/>
    <property type="project" value="TreeGrafter"/>
</dbReference>
<dbReference type="EC" id="2.7.13.3" evidence="3"/>
<evidence type="ECO:0000256" key="5">
    <source>
        <dbReference type="ARBA" id="ARBA00022679"/>
    </source>
</evidence>
<evidence type="ECO:0000313" key="11">
    <source>
        <dbReference type="EMBL" id="HEN14805.1"/>
    </source>
</evidence>
<keyword evidence="7" id="KW-0175">Coiled coil</keyword>
<dbReference type="SMART" id="SM00304">
    <property type="entry name" value="HAMP"/>
    <property type="match status" value="1"/>
</dbReference>
<dbReference type="Pfam" id="PF02518">
    <property type="entry name" value="HATPase_c"/>
    <property type="match status" value="1"/>
</dbReference>
<feature type="transmembrane region" description="Helical" evidence="8">
    <location>
        <begin position="247"/>
        <end position="268"/>
    </location>
</feature>
<dbReference type="CDD" id="cd06225">
    <property type="entry name" value="HAMP"/>
    <property type="match status" value="1"/>
</dbReference>
<accession>A0A7C2JY64</accession>
<feature type="domain" description="Histidine kinase" evidence="9">
    <location>
        <begin position="384"/>
        <end position="601"/>
    </location>
</feature>
<keyword evidence="5" id="KW-0808">Transferase</keyword>
<dbReference type="PRINTS" id="PR00344">
    <property type="entry name" value="BCTRLSENSOR"/>
</dbReference>
<dbReference type="Gene3D" id="6.10.340.10">
    <property type="match status" value="1"/>
</dbReference>
<dbReference type="SUPFAM" id="SSF47384">
    <property type="entry name" value="Homodimeric domain of signal transducing histidine kinase"/>
    <property type="match status" value="1"/>
</dbReference>
<dbReference type="PROSITE" id="PS50885">
    <property type="entry name" value="HAMP"/>
    <property type="match status" value="1"/>
</dbReference>
<keyword evidence="6" id="KW-0418">Kinase</keyword>
<keyword evidence="8" id="KW-0812">Transmembrane</keyword>
<dbReference type="InterPro" id="IPR036890">
    <property type="entry name" value="HATPase_C_sf"/>
</dbReference>
<dbReference type="FunFam" id="3.30.565.10:FF:000006">
    <property type="entry name" value="Sensor histidine kinase WalK"/>
    <property type="match status" value="1"/>
</dbReference>
<feature type="coiled-coil region" evidence="7">
    <location>
        <begin position="340"/>
        <end position="377"/>
    </location>
</feature>
<dbReference type="PANTHER" id="PTHR42878">
    <property type="entry name" value="TWO-COMPONENT HISTIDINE KINASE"/>
    <property type="match status" value="1"/>
</dbReference>
<dbReference type="InterPro" id="IPR004358">
    <property type="entry name" value="Sig_transdc_His_kin-like_C"/>
</dbReference>
<dbReference type="SUPFAM" id="SSF158472">
    <property type="entry name" value="HAMP domain-like"/>
    <property type="match status" value="1"/>
</dbReference>
<evidence type="ECO:0000256" key="2">
    <source>
        <dbReference type="ARBA" id="ARBA00004370"/>
    </source>
</evidence>
<feature type="domain" description="HAMP" evidence="10">
    <location>
        <begin position="270"/>
        <end position="323"/>
    </location>
</feature>
<dbReference type="AlphaFoldDB" id="A0A7C2JY64"/>
<dbReference type="SUPFAM" id="SSF55874">
    <property type="entry name" value="ATPase domain of HSP90 chaperone/DNA topoisomerase II/histidine kinase"/>
    <property type="match status" value="1"/>
</dbReference>
<sequence>MFRSSRSTSPAAISSWTGGVSRWWSKLPIRTKLWLVMLPVQVLGLAVPAYWLLREYEGSRTASYLQTCRDTGRALTLYESIRDPRDFESGEASGELVKTVRQAATGFGVDGVVSVRFYTAFLRRSSASENAPPEEPTNDDSNLDLLLSGLSKTAGQSSKALPLTPSYWRETSLGAEPAPMSDEHARRLMELAGGPEGDQELASSDAEWIRVLTALPYRGLAGSDYYAVSLLEVPKQPLYDDLRRTNLWALMLVVAGAAALLPAIHFAVARPVVGPVHHLAELMRRAAPETLGEMHVEVTRQDEIGELQQAFNAMAGEIAEKQAQLRQHKESLELRVAERTAELAARYEELSQANHALEQTKAQLESVNAELAKSNLELDAFAYTVSHDLQAPLRNVSYLVQQEIPDALEHHDDAGVRNLLAMSGQLCEFNIKMVQELLNWARISREELRKEPVDLNRVVDDVQTGLRAQLEACHATVRVATPLPLVLGDRVHLHRVLTNLITNGVKYNEQAEKVIEIGARDLADVGPAVYVRDNGIGIEPRNMGKLFNLLVQLHKAERFGKGVGMGLAIVKKTVEAYNGRIWAESTVGSGTTFWFTFPLAEGGVSP</sequence>
<evidence type="ECO:0000256" key="6">
    <source>
        <dbReference type="ARBA" id="ARBA00022777"/>
    </source>
</evidence>
<evidence type="ECO:0000256" key="4">
    <source>
        <dbReference type="ARBA" id="ARBA00022553"/>
    </source>
</evidence>
<dbReference type="Gene3D" id="1.10.287.130">
    <property type="match status" value="1"/>
</dbReference>
<comment type="subcellular location">
    <subcellularLocation>
        <location evidence="2">Membrane</location>
    </subcellularLocation>
</comment>
<dbReference type="PROSITE" id="PS50109">
    <property type="entry name" value="HIS_KIN"/>
    <property type="match status" value="1"/>
</dbReference>
<dbReference type="GO" id="GO:0016020">
    <property type="term" value="C:membrane"/>
    <property type="evidence" value="ECO:0007669"/>
    <property type="project" value="UniProtKB-SubCell"/>
</dbReference>
<dbReference type="InterPro" id="IPR003660">
    <property type="entry name" value="HAMP_dom"/>
</dbReference>
<keyword evidence="8" id="KW-1133">Transmembrane helix</keyword>